<feature type="region of interest" description="Disordered" evidence="3">
    <location>
        <begin position="1"/>
        <end position="135"/>
    </location>
</feature>
<organism evidence="5 6">
    <name type="scientific">Asbolus verrucosus</name>
    <name type="common">Desert ironclad beetle</name>
    <dbReference type="NCBI Taxonomy" id="1661398"/>
    <lineage>
        <taxon>Eukaryota</taxon>
        <taxon>Metazoa</taxon>
        <taxon>Ecdysozoa</taxon>
        <taxon>Arthropoda</taxon>
        <taxon>Hexapoda</taxon>
        <taxon>Insecta</taxon>
        <taxon>Pterygota</taxon>
        <taxon>Neoptera</taxon>
        <taxon>Endopterygota</taxon>
        <taxon>Coleoptera</taxon>
        <taxon>Polyphaga</taxon>
        <taxon>Cucujiformia</taxon>
        <taxon>Tenebrionidae</taxon>
        <taxon>Pimeliinae</taxon>
        <taxon>Asbolus</taxon>
    </lineage>
</organism>
<dbReference type="AlphaFoldDB" id="A0A482VAZ1"/>
<dbReference type="InterPro" id="IPR052060">
    <property type="entry name" value="Bromo_WD_repeat"/>
</dbReference>
<accession>A0A482VAZ1</accession>
<dbReference type="SUPFAM" id="SSF47370">
    <property type="entry name" value="Bromodomain"/>
    <property type="match status" value="2"/>
</dbReference>
<dbReference type="STRING" id="1661398.A0A482VAZ1"/>
<dbReference type="GO" id="GO:0005634">
    <property type="term" value="C:nucleus"/>
    <property type="evidence" value="ECO:0007669"/>
    <property type="project" value="TreeGrafter"/>
</dbReference>
<feature type="domain" description="Bromo" evidence="4">
    <location>
        <begin position="525"/>
        <end position="595"/>
    </location>
</feature>
<dbReference type="SMART" id="SM00297">
    <property type="entry name" value="BROMO"/>
    <property type="match status" value="2"/>
</dbReference>
<dbReference type="FunFam" id="1.20.920.10:FF:000044">
    <property type="entry name" value="Bromodomain and WD repeat domain-containing 1"/>
    <property type="match status" value="1"/>
</dbReference>
<dbReference type="InterPro" id="IPR057451">
    <property type="entry name" value="BRWD/PHIP_AD"/>
</dbReference>
<dbReference type="Gene3D" id="1.20.920.10">
    <property type="entry name" value="Bromodomain-like"/>
    <property type="match status" value="2"/>
</dbReference>
<feature type="compositionally biased region" description="Acidic residues" evidence="3">
    <location>
        <begin position="663"/>
        <end position="675"/>
    </location>
</feature>
<dbReference type="GO" id="GO:0007010">
    <property type="term" value="P:cytoskeleton organization"/>
    <property type="evidence" value="ECO:0007669"/>
    <property type="project" value="TreeGrafter"/>
</dbReference>
<feature type="region of interest" description="Disordered" evidence="3">
    <location>
        <begin position="627"/>
        <end position="814"/>
    </location>
</feature>
<dbReference type="PANTHER" id="PTHR16266:SF17">
    <property type="entry name" value="BRWD3"/>
    <property type="match status" value="1"/>
</dbReference>
<feature type="domain" description="Bromo" evidence="4">
    <location>
        <begin position="376"/>
        <end position="446"/>
    </location>
</feature>
<name>A0A482VAZ1_ASBVE</name>
<feature type="compositionally biased region" description="Basic and acidic residues" evidence="3">
    <location>
        <begin position="106"/>
        <end position="117"/>
    </location>
</feature>
<dbReference type="CDD" id="cd05529">
    <property type="entry name" value="Bromo_WDR9_I_like"/>
    <property type="match status" value="1"/>
</dbReference>
<dbReference type="GO" id="GO:0008360">
    <property type="term" value="P:regulation of cell shape"/>
    <property type="evidence" value="ECO:0007669"/>
    <property type="project" value="TreeGrafter"/>
</dbReference>
<evidence type="ECO:0000256" key="1">
    <source>
        <dbReference type="ARBA" id="ARBA00023117"/>
    </source>
</evidence>
<evidence type="ECO:0000313" key="5">
    <source>
        <dbReference type="EMBL" id="RZB40189.1"/>
    </source>
</evidence>
<dbReference type="InterPro" id="IPR018359">
    <property type="entry name" value="Bromodomain_CS"/>
</dbReference>
<comment type="caution">
    <text evidence="5">The sequence shown here is derived from an EMBL/GenBank/DDBJ whole genome shotgun (WGS) entry which is preliminary data.</text>
</comment>
<dbReference type="FunFam" id="1.20.920.10:FF:000066">
    <property type="entry name" value="Transcription initiation factor TFIID subunit 1"/>
    <property type="match status" value="1"/>
</dbReference>
<dbReference type="PROSITE" id="PS00633">
    <property type="entry name" value="BROMODOMAIN_1"/>
    <property type="match status" value="1"/>
</dbReference>
<evidence type="ECO:0000256" key="2">
    <source>
        <dbReference type="PROSITE-ProRule" id="PRU00035"/>
    </source>
</evidence>
<feature type="compositionally biased region" description="Low complexity" evidence="3">
    <location>
        <begin position="636"/>
        <end position="648"/>
    </location>
</feature>
<dbReference type="InterPro" id="IPR001487">
    <property type="entry name" value="Bromodomain"/>
</dbReference>
<keyword evidence="1 2" id="KW-0103">Bromodomain</keyword>
<feature type="compositionally biased region" description="Basic and acidic residues" evidence="3">
    <location>
        <begin position="126"/>
        <end position="135"/>
    </location>
</feature>
<dbReference type="Pfam" id="PF00439">
    <property type="entry name" value="Bromodomain"/>
    <property type="match status" value="2"/>
</dbReference>
<evidence type="ECO:0000256" key="3">
    <source>
        <dbReference type="SAM" id="MobiDB-lite"/>
    </source>
</evidence>
<feature type="compositionally biased region" description="Acidic residues" evidence="3">
    <location>
        <begin position="709"/>
        <end position="718"/>
    </location>
</feature>
<dbReference type="Proteomes" id="UP000292052">
    <property type="component" value="Unassembled WGS sequence"/>
</dbReference>
<reference evidence="5 6" key="1">
    <citation type="submission" date="2017-03" db="EMBL/GenBank/DDBJ databases">
        <title>Genome of the blue death feigning beetle - Asbolus verrucosus.</title>
        <authorList>
            <person name="Rider S.D."/>
        </authorList>
    </citation>
    <scope>NUCLEOTIDE SEQUENCE [LARGE SCALE GENOMIC DNA]</scope>
    <source>
        <strain evidence="5">Butters</strain>
        <tissue evidence="5">Head and leg muscle</tissue>
    </source>
</reference>
<dbReference type="InterPro" id="IPR036427">
    <property type="entry name" value="Bromodomain-like_sf"/>
</dbReference>
<dbReference type="OrthoDB" id="10265743at2759"/>
<dbReference type="EMBL" id="QDEB01121537">
    <property type="protein sequence ID" value="RZB40189.1"/>
    <property type="molecule type" value="Genomic_DNA"/>
</dbReference>
<protein>
    <submittedName>
        <fullName evidence="5">Bromodomain domain containing protein</fullName>
    </submittedName>
</protein>
<feature type="compositionally biased region" description="Acidic residues" evidence="3">
    <location>
        <begin position="77"/>
        <end position="87"/>
    </location>
</feature>
<evidence type="ECO:0000259" key="4">
    <source>
        <dbReference type="PROSITE" id="PS50014"/>
    </source>
</evidence>
<keyword evidence="6" id="KW-1185">Reference proteome</keyword>
<evidence type="ECO:0000313" key="6">
    <source>
        <dbReference type="Proteomes" id="UP000292052"/>
    </source>
</evidence>
<dbReference type="Pfam" id="PF25313">
    <property type="entry name" value="BRWD_AD"/>
    <property type="match status" value="1"/>
</dbReference>
<sequence>MENFEMQEYHRQLCQRPHMISTSTVNDSTKSSDKKKNSTSYQTRNSKFRLTKPVVVMSSDSEVESEYSDSTGYSDWVAEEDVNEDVNLESPKRTRRRQANYNSESEGDKQKSREPSAEKSPPPARETVKINHASKDPVPEVYRTSEWLTEVRPRKTPYFPQMGDQVVYFPQGHHLYLDAVRTKKIYEINSKTLPWAKIHLRGHEYVKVVGIQYEIKPPRLCSLKLALLDEDGRLNGKIFTVKYHDMPDVLDFFVLKQNFDTAMSRNWKVGDRFRCMIDDGWWIGEVVSKSTASEDFPDSPFLCYEIKWDNGELERMSPWDMEPLDDNRVPENSGEALPVLEEEIQSILYQPTVDDWPNNDRGAVTSYILQGLAKVMELAIAEPFLVPVDLNAYPTYALIVEYPIDLSTIKARFENRFYRRVTAAQFDIRHLAANAEKFNERHSVIVKHARILTELCLRIIKQCTSHLDVTTVYHQLVDTYDSSDTEVDVEILPSSSRMLRSLPTRYLRHASDWKAEAKVLFQAIWDCEDSVPFRTPVNNLKYTDYHNIIDVPMDLSTVKDKLFNNKYETPNEFYNDMRLIFQNSRTYNTNKRSRIYVMTVRLAAIFEEHINKLIRNWKMAKRRNYAAQANNKEESGTTSCSSSSSSEMSEIEETKNEANGDQTNEESESDSEDDNTPLKKLQTARVPKVVSEESEESSSSSKSAKIKEEESEESDDSEDSYKPSNYVRVTRKRHELSSSSEEESSDNSDDKPLSSINRYNGRASKRFKCYPGARKKLTESENSDEEKSDKFFTSVSSRGRVRKLNPRVTALMKK</sequence>
<dbReference type="PROSITE" id="PS50014">
    <property type="entry name" value="BROMODOMAIN_2"/>
    <property type="match status" value="2"/>
</dbReference>
<proteinExistence type="predicted"/>
<dbReference type="PANTHER" id="PTHR16266">
    <property type="entry name" value="WD REPEAT DOMAIN 9"/>
    <property type="match status" value="1"/>
</dbReference>
<dbReference type="PRINTS" id="PR00503">
    <property type="entry name" value="BROMODOMAIN"/>
</dbReference>
<dbReference type="GO" id="GO:0006357">
    <property type="term" value="P:regulation of transcription by RNA polymerase II"/>
    <property type="evidence" value="ECO:0007669"/>
    <property type="project" value="TreeGrafter"/>
</dbReference>
<gene>
    <name evidence="5" type="ORF">BDFB_010772</name>
</gene>